<dbReference type="EMBL" id="ACOU01000005">
    <property type="protein sequence ID" value="EKX72619.1"/>
    <property type="molecule type" value="Genomic_DNA"/>
</dbReference>
<evidence type="ECO:0000313" key="1">
    <source>
        <dbReference type="EMBL" id="EKX72619.1"/>
    </source>
</evidence>
<dbReference type="VEuPathDB" id="PiroplasmaDB:BEWA_000040"/>
<organism evidence="1 2">
    <name type="scientific">Theileria equi strain WA</name>
    <dbReference type="NCBI Taxonomy" id="1537102"/>
    <lineage>
        <taxon>Eukaryota</taxon>
        <taxon>Sar</taxon>
        <taxon>Alveolata</taxon>
        <taxon>Apicomplexa</taxon>
        <taxon>Aconoidasida</taxon>
        <taxon>Piroplasmida</taxon>
        <taxon>Theileriidae</taxon>
        <taxon>Theileria</taxon>
    </lineage>
</organism>
<dbReference type="AlphaFoldDB" id="L1LBG9"/>
<gene>
    <name evidence="1" type="ORF">BEWA_000040</name>
</gene>
<protein>
    <submittedName>
        <fullName evidence="1">Signal peptide containing protein</fullName>
    </submittedName>
</protein>
<evidence type="ECO:0000313" key="2">
    <source>
        <dbReference type="Proteomes" id="UP000031512"/>
    </source>
</evidence>
<name>L1LBG9_THEEQ</name>
<proteinExistence type="predicted"/>
<accession>L1LBG9</accession>
<dbReference type="KEGG" id="beq:BEWA_000040"/>
<reference evidence="1 2" key="1">
    <citation type="journal article" date="2012" name="BMC Genomics">
        <title>Comparative genomic analysis and phylogenetic position of Theileria equi.</title>
        <authorList>
            <person name="Kappmeyer L.S."/>
            <person name="Thiagarajan M."/>
            <person name="Herndon D.R."/>
            <person name="Ramsay J.D."/>
            <person name="Caler E."/>
            <person name="Djikeng A."/>
            <person name="Gillespie J.J."/>
            <person name="Lau A.O."/>
            <person name="Roalson E.H."/>
            <person name="Silva J.C."/>
            <person name="Silva M.G."/>
            <person name="Suarez C.E."/>
            <person name="Ueti M.W."/>
            <person name="Nene V.M."/>
            <person name="Mealey R.H."/>
            <person name="Knowles D.P."/>
            <person name="Brayton K.A."/>
        </authorList>
    </citation>
    <scope>NUCLEOTIDE SEQUENCE [LARGE SCALE GENOMIC DNA]</scope>
    <source>
        <strain evidence="1 2">WA</strain>
    </source>
</reference>
<keyword evidence="2" id="KW-1185">Reference proteome</keyword>
<dbReference type="GeneID" id="15804256"/>
<comment type="caution">
    <text evidence="1">The sequence shown here is derived from an EMBL/GenBank/DDBJ whole genome shotgun (WGS) entry which is preliminary data.</text>
</comment>
<dbReference type="RefSeq" id="XP_004832071.1">
    <property type="nucleotide sequence ID" value="XM_004832014.1"/>
</dbReference>
<dbReference type="Proteomes" id="UP000031512">
    <property type="component" value="Unassembled WGS sequence"/>
</dbReference>
<sequence length="152" mass="17014">MNAEMLSRSAFILGGLVTALLSVLHLDWSSKWRMYRPCREYIVNDLTHSWHGYKMPCKVATHVHVLPLLGFTEPPYPLFIHTFFLPHRSPLAPPSSTIYRPSMVCSISLSGPTHSLSGSPQYRLPSLLTGALFVLFPQSLCFVSPKGLLYGL</sequence>